<dbReference type="GeneID" id="30007230"/>
<feature type="compositionally biased region" description="Basic and acidic residues" evidence="1">
    <location>
        <begin position="491"/>
        <end position="506"/>
    </location>
</feature>
<evidence type="ECO:0000313" key="2">
    <source>
        <dbReference type="EMBL" id="OAP63833.1"/>
    </source>
</evidence>
<feature type="compositionally biased region" description="Polar residues" evidence="1">
    <location>
        <begin position="592"/>
        <end position="611"/>
    </location>
</feature>
<dbReference type="AlphaFoldDB" id="A0A178ZX25"/>
<evidence type="ECO:0000256" key="1">
    <source>
        <dbReference type="SAM" id="MobiDB-lite"/>
    </source>
</evidence>
<feature type="compositionally biased region" description="Basic and acidic residues" evidence="1">
    <location>
        <begin position="614"/>
        <end position="632"/>
    </location>
</feature>
<sequence length="650" mass="72886">MNSSQSPPGGTVAKRIRVFQEVQQLRAGIPPFALPPRVVTQPRDFSFFSSQGRRGDSSFPPPARRVFRDGIEGTRGDGRPPGVKAHEQGESHEIVPLRPFTSLDGPGDERAPAHWPALRQVGHQLHRQHRSMENVGDDPALEIAMARSRLRSIAPKQHAARQEPSRGRSYTMDELNNMLDDAIRNSSPQPEGTPVEQPGNLAPKPGFVLRRASIRQDRRPSQPRPRSTGRSTESVMPRSSEESTRVEYEREKETEQPKKQDASSKESQQPVSPAAPRLKPLADPIGELSPVKQRAAMFESLSKKPTGHEEVCQHFVHEHEPSQQHQHHLPSPHKETKKIHRIKFGDTIEERPGTPLIPLTLPTLVTQEKTSRPPSTMKQERVDFELPAPLEGETADDDVFKEERKPSLSWPFRWSIFNKGASAPPQETDTPSGEAEAKDEHYPPTRHSIVRSKVQDLLQAANEKDDAEQRRRDAERGRLSRRPTRAQPPRRQAEASRDEPEQEKIADPISPDTPGKETFHNLKIPLETSDNKPPPRTPLQRAMSEKQVLAPPTRTDPDGESGSSPRKVPPQTPIRGRSVSTHRPSLGENKRSVQQQFSLSPGPSRNGSKQRQGVKVEVEIRDSPEREARDRGDKIVIIRADVSEMDDEGK</sequence>
<feature type="compositionally biased region" description="Basic and acidic residues" evidence="1">
    <location>
        <begin position="239"/>
        <end position="264"/>
    </location>
</feature>
<dbReference type="RefSeq" id="XP_018697200.1">
    <property type="nucleotide sequence ID" value="XM_018834576.1"/>
</dbReference>
<feature type="region of interest" description="Disordered" evidence="1">
    <location>
        <begin position="47"/>
        <end position="98"/>
    </location>
</feature>
<proteinExistence type="predicted"/>
<feature type="region of interest" description="Disordered" evidence="1">
    <location>
        <begin position="182"/>
        <end position="405"/>
    </location>
</feature>
<feature type="compositionally biased region" description="Basic residues" evidence="1">
    <location>
        <begin position="325"/>
        <end position="342"/>
    </location>
</feature>
<reference evidence="2 3" key="1">
    <citation type="submission" date="2016-04" db="EMBL/GenBank/DDBJ databases">
        <title>Draft genome of Fonsecaea erecta CBS 125763.</title>
        <authorList>
            <person name="Weiss V.A."/>
            <person name="Vicente V.A."/>
            <person name="Raittz R.T."/>
            <person name="Moreno L.F."/>
            <person name="De Souza E.M."/>
            <person name="Pedrosa F.O."/>
            <person name="Steffens M.B."/>
            <person name="Faoro H."/>
            <person name="Tadra-Sfeir M.Z."/>
            <person name="Najafzadeh M.J."/>
            <person name="Felipe M.S."/>
            <person name="Teixeira M."/>
            <person name="Sun J."/>
            <person name="Xi L."/>
            <person name="Gomes R."/>
            <person name="De Azevedo C.M."/>
            <person name="Salgado C.G."/>
            <person name="Da Silva M.B."/>
            <person name="Nascimento M.F."/>
            <person name="Queiroz-Telles F."/>
            <person name="Attili D.S."/>
            <person name="Gorbushina A."/>
        </authorList>
    </citation>
    <scope>NUCLEOTIDE SEQUENCE [LARGE SCALE GENOMIC DNA]</scope>
    <source>
        <strain evidence="2 3">CBS 125763</strain>
    </source>
</reference>
<comment type="caution">
    <text evidence="2">The sequence shown here is derived from an EMBL/GenBank/DDBJ whole genome shotgun (WGS) entry which is preliminary data.</text>
</comment>
<organism evidence="2 3">
    <name type="scientific">Fonsecaea erecta</name>
    <dbReference type="NCBI Taxonomy" id="1367422"/>
    <lineage>
        <taxon>Eukaryota</taxon>
        <taxon>Fungi</taxon>
        <taxon>Dikarya</taxon>
        <taxon>Ascomycota</taxon>
        <taxon>Pezizomycotina</taxon>
        <taxon>Eurotiomycetes</taxon>
        <taxon>Chaetothyriomycetidae</taxon>
        <taxon>Chaetothyriales</taxon>
        <taxon>Herpotrichiellaceae</taxon>
        <taxon>Fonsecaea</taxon>
    </lineage>
</organism>
<keyword evidence="3" id="KW-1185">Reference proteome</keyword>
<feature type="region of interest" description="Disordered" evidence="1">
    <location>
        <begin position="418"/>
        <end position="632"/>
    </location>
</feature>
<feature type="compositionally biased region" description="Low complexity" evidence="1">
    <location>
        <begin position="353"/>
        <end position="366"/>
    </location>
</feature>
<feature type="compositionally biased region" description="Basic and acidic residues" evidence="1">
    <location>
        <begin position="66"/>
        <end position="95"/>
    </location>
</feature>
<dbReference type="EMBL" id="LVYI01000002">
    <property type="protein sequence ID" value="OAP63833.1"/>
    <property type="molecule type" value="Genomic_DNA"/>
</dbReference>
<accession>A0A178ZX25</accession>
<name>A0A178ZX25_9EURO</name>
<feature type="compositionally biased region" description="Basic and acidic residues" evidence="1">
    <location>
        <begin position="343"/>
        <end position="352"/>
    </location>
</feature>
<dbReference type="Proteomes" id="UP000078343">
    <property type="component" value="Unassembled WGS sequence"/>
</dbReference>
<dbReference type="OrthoDB" id="4154172at2759"/>
<protein>
    <submittedName>
        <fullName evidence="2">Uncharacterized protein</fullName>
    </submittedName>
</protein>
<evidence type="ECO:0000313" key="3">
    <source>
        <dbReference type="Proteomes" id="UP000078343"/>
    </source>
</evidence>
<gene>
    <name evidence="2" type="ORF">AYL99_03060</name>
</gene>
<feature type="compositionally biased region" description="Basic and acidic residues" evidence="1">
    <location>
        <begin position="306"/>
        <end position="322"/>
    </location>
</feature>
<feature type="compositionally biased region" description="Basic and acidic residues" evidence="1">
    <location>
        <begin position="462"/>
        <end position="478"/>
    </location>
</feature>